<dbReference type="AlphaFoldDB" id="A0A4Q9V129"/>
<comment type="caution">
    <text evidence="2">The sequence shown here is derived from an EMBL/GenBank/DDBJ whole genome shotgun (WGS) entry which is preliminary data.</text>
</comment>
<reference evidence="2 3" key="1">
    <citation type="submission" date="2019-02" db="EMBL/GenBank/DDBJ databases">
        <title>Arcanobacterium bovis sp. nov., isolated from the milk of a cow with mastitis.</title>
        <authorList>
            <person name="Sammra O."/>
            <person name="Foster G."/>
            <person name="Hassan A."/>
            <person name="Alssahen M."/>
            <person name="Laemmler C."/>
            <person name="Borowiak M."/>
            <person name="Malorny B."/>
            <person name="Abdulmawjood A."/>
        </authorList>
    </citation>
    <scope>NUCLEOTIDE SEQUENCE [LARGE SCALE GENOMIC DNA]</scope>
    <source>
        <strain evidence="2 3">C605018/01/1</strain>
    </source>
</reference>
<keyword evidence="3" id="KW-1185">Reference proteome</keyword>
<name>A0A4Q9V129_9ACTO</name>
<dbReference type="Proteomes" id="UP000293036">
    <property type="component" value="Unassembled WGS sequence"/>
</dbReference>
<gene>
    <name evidence="2" type="ORF">EZJ44_02075</name>
</gene>
<dbReference type="EMBL" id="SJDT01000002">
    <property type="protein sequence ID" value="TBW22723.1"/>
    <property type="molecule type" value="Genomic_DNA"/>
</dbReference>
<protein>
    <recommendedName>
        <fullName evidence="4">DUF4439 domain-containing protein</fullName>
    </recommendedName>
</protein>
<evidence type="ECO:0008006" key="4">
    <source>
        <dbReference type="Google" id="ProtNLM"/>
    </source>
</evidence>
<sequence length="262" mass="28031">METRWENSSITPPTPSSSEVSRQDTAIQTQRLLNAAQANPQFQSLTPLATAWQQLLGGIWIPWKGKVPQGQENPVIDTDATAHDPQTLVNELNKFSLAVQKIGDDAAKAQLTTSISASSQIVAARIAASTGVPFSIPSPVPTAIAPLVPDAESLKRIEIARQWIETTTAQIPQNNRGRLPEAILVLDQIESVAIHRGIPDSRPIAITPAQNSNAAELLAKEFISMSAAANPEQRQALSSAIAYFYVATSGESPATPGYAPQR</sequence>
<accession>A0A4Q9V129</accession>
<evidence type="ECO:0000313" key="2">
    <source>
        <dbReference type="EMBL" id="TBW22723.1"/>
    </source>
</evidence>
<organism evidence="2 3">
    <name type="scientific">Arcanobacterium bovis</name>
    <dbReference type="NCBI Taxonomy" id="2529275"/>
    <lineage>
        <taxon>Bacteria</taxon>
        <taxon>Bacillati</taxon>
        <taxon>Actinomycetota</taxon>
        <taxon>Actinomycetes</taxon>
        <taxon>Actinomycetales</taxon>
        <taxon>Actinomycetaceae</taxon>
        <taxon>Arcanobacterium</taxon>
    </lineage>
</organism>
<evidence type="ECO:0000256" key="1">
    <source>
        <dbReference type="SAM" id="MobiDB-lite"/>
    </source>
</evidence>
<proteinExistence type="predicted"/>
<evidence type="ECO:0000313" key="3">
    <source>
        <dbReference type="Proteomes" id="UP000293036"/>
    </source>
</evidence>
<feature type="region of interest" description="Disordered" evidence="1">
    <location>
        <begin position="1"/>
        <end position="23"/>
    </location>
</feature>